<proteinExistence type="predicted"/>
<dbReference type="EMBL" id="DAKRPA010000011">
    <property type="protein sequence ID" value="DBA04181.1"/>
    <property type="molecule type" value="Genomic_DNA"/>
</dbReference>
<evidence type="ECO:0000313" key="1">
    <source>
        <dbReference type="EMBL" id="DBA04181.1"/>
    </source>
</evidence>
<evidence type="ECO:0000313" key="2">
    <source>
        <dbReference type="Proteomes" id="UP001146120"/>
    </source>
</evidence>
<gene>
    <name evidence="1" type="ORF">N0F65_004289</name>
</gene>
<accession>A0AAV2Z9T0</accession>
<dbReference type="Proteomes" id="UP001146120">
    <property type="component" value="Unassembled WGS sequence"/>
</dbReference>
<keyword evidence="2" id="KW-1185">Reference proteome</keyword>
<reference evidence="1" key="1">
    <citation type="submission" date="2022-11" db="EMBL/GenBank/DDBJ databases">
        <authorList>
            <person name="Morgan W.R."/>
            <person name="Tartar A."/>
        </authorList>
    </citation>
    <scope>NUCLEOTIDE SEQUENCE</scope>
    <source>
        <strain evidence="1">ARSEF 373</strain>
    </source>
</reference>
<comment type="caution">
    <text evidence="1">The sequence shown here is derived from an EMBL/GenBank/DDBJ whole genome shotgun (WGS) entry which is preliminary data.</text>
</comment>
<reference evidence="1" key="2">
    <citation type="journal article" date="2023" name="Microbiol Resour">
        <title>Decontamination and Annotation of the Draft Genome Sequence of the Oomycete Lagenidium giganteum ARSEF 373.</title>
        <authorList>
            <person name="Morgan W.R."/>
            <person name="Tartar A."/>
        </authorList>
    </citation>
    <scope>NUCLEOTIDE SEQUENCE</scope>
    <source>
        <strain evidence="1">ARSEF 373</strain>
    </source>
</reference>
<dbReference type="AlphaFoldDB" id="A0AAV2Z9T0"/>
<protein>
    <submittedName>
        <fullName evidence="1">Uncharacterized protein</fullName>
    </submittedName>
</protein>
<organism evidence="1 2">
    <name type="scientific">Lagenidium giganteum</name>
    <dbReference type="NCBI Taxonomy" id="4803"/>
    <lineage>
        <taxon>Eukaryota</taxon>
        <taxon>Sar</taxon>
        <taxon>Stramenopiles</taxon>
        <taxon>Oomycota</taxon>
        <taxon>Peronosporomycetes</taxon>
        <taxon>Pythiales</taxon>
        <taxon>Pythiaceae</taxon>
    </lineage>
</organism>
<sequence length="88" mass="10379">MKIGRGLNIEHIKRMTLRTVRESTEGQPEFLAFMNALEKCDYDESKCRREVLHLEQAMTAKINRQAAAHRSTLNYHVIRMVKGMYKQR</sequence>
<name>A0AAV2Z9T0_9STRA</name>